<dbReference type="AlphaFoldDB" id="A0A3B0IYY0"/>
<protein>
    <submittedName>
        <fullName evidence="2">Uncharacterized protein</fullName>
    </submittedName>
</protein>
<keyword evidence="1" id="KW-0812">Transmembrane</keyword>
<feature type="transmembrane region" description="Helical" evidence="1">
    <location>
        <begin position="175"/>
        <end position="197"/>
    </location>
</feature>
<evidence type="ECO:0000256" key="1">
    <source>
        <dbReference type="SAM" id="Phobius"/>
    </source>
</evidence>
<keyword evidence="1" id="KW-0472">Membrane</keyword>
<name>A0A3B0IYY0_9RICK</name>
<gene>
    <name evidence="2" type="ORF">WBAD_0421</name>
</gene>
<accession>A0A3B0IYY0</accession>
<organism evidence="2">
    <name type="scientific">Wolbachia endosymbiont of Aleurodicus dispersus</name>
    <dbReference type="NCBI Taxonomy" id="1288877"/>
    <lineage>
        <taxon>Bacteria</taxon>
        <taxon>Pseudomonadati</taxon>
        <taxon>Pseudomonadota</taxon>
        <taxon>Alphaproteobacteria</taxon>
        <taxon>Rickettsiales</taxon>
        <taxon>Anaplasmataceae</taxon>
        <taxon>Wolbachieae</taxon>
        <taxon>Wolbachia</taxon>
    </lineage>
</organism>
<sequence>MNFNDFKERIKVIVEASEDKKEVLTTANITQKLSNGMEYNLTPLGYAMHFNDFKERIKVILDVAQKNSVLEELLNSMQESDRANLKKILESLKSKEQDEGQETKIDNWLAIVADSISTCKINEKPLVPESSVPRTEENIVKTTNKSIMIGSVCGVVAALAVGGGCFAAGVALPILALIGIAVAAFVLTGLVTGGITYEVCKPCNELNEVDSQLEVSSKLGATV</sequence>
<reference evidence="2" key="1">
    <citation type="submission" date="2018-04" db="EMBL/GenBank/DDBJ databases">
        <authorList>
            <person name="Go L.Y."/>
            <person name="Mitchell J.A."/>
        </authorList>
    </citation>
    <scope>NUCLEOTIDE SEQUENCE</scope>
    <source>
        <strain evidence="2">WBAD</strain>
    </source>
</reference>
<proteinExistence type="predicted"/>
<keyword evidence="1" id="KW-1133">Transmembrane helix</keyword>
<evidence type="ECO:0000313" key="2">
    <source>
        <dbReference type="EMBL" id="SPP32985.1"/>
    </source>
</evidence>
<dbReference type="EMBL" id="OUNE01000066">
    <property type="protein sequence ID" value="SPP32985.1"/>
    <property type="molecule type" value="Genomic_DNA"/>
</dbReference>
<feature type="transmembrane region" description="Helical" evidence="1">
    <location>
        <begin position="147"/>
        <end position="169"/>
    </location>
</feature>